<gene>
    <name evidence="3" type="ORF">EC9_00540</name>
</gene>
<dbReference type="KEGG" id="ruv:EC9_00540"/>
<organism evidence="3 4">
    <name type="scientific">Rosistilla ulvae</name>
    <dbReference type="NCBI Taxonomy" id="1930277"/>
    <lineage>
        <taxon>Bacteria</taxon>
        <taxon>Pseudomonadati</taxon>
        <taxon>Planctomycetota</taxon>
        <taxon>Planctomycetia</taxon>
        <taxon>Pirellulales</taxon>
        <taxon>Pirellulaceae</taxon>
        <taxon>Rosistilla</taxon>
    </lineage>
</organism>
<feature type="domain" description="Putative Flp pilus-assembly TadG-like N-terminal" evidence="2">
    <location>
        <begin position="23"/>
        <end position="68"/>
    </location>
</feature>
<dbReference type="AlphaFoldDB" id="A0A517LTG3"/>
<accession>A0A517LTG3</accession>
<keyword evidence="1" id="KW-0472">Membrane</keyword>
<keyword evidence="4" id="KW-1185">Reference proteome</keyword>
<name>A0A517LTG3_9BACT</name>
<reference evidence="3 4" key="1">
    <citation type="submission" date="2019-02" db="EMBL/GenBank/DDBJ databases">
        <title>Deep-cultivation of Planctomycetes and their phenomic and genomic characterization uncovers novel biology.</title>
        <authorList>
            <person name="Wiegand S."/>
            <person name="Jogler M."/>
            <person name="Boedeker C."/>
            <person name="Pinto D."/>
            <person name="Vollmers J."/>
            <person name="Rivas-Marin E."/>
            <person name="Kohn T."/>
            <person name="Peeters S.H."/>
            <person name="Heuer A."/>
            <person name="Rast P."/>
            <person name="Oberbeckmann S."/>
            <person name="Bunk B."/>
            <person name="Jeske O."/>
            <person name="Meyerdierks A."/>
            <person name="Storesund J.E."/>
            <person name="Kallscheuer N."/>
            <person name="Luecker S."/>
            <person name="Lage O.M."/>
            <person name="Pohl T."/>
            <person name="Merkel B.J."/>
            <person name="Hornburger P."/>
            <person name="Mueller R.-W."/>
            <person name="Bruemmer F."/>
            <person name="Labrenz M."/>
            <person name="Spormann A.M."/>
            <person name="Op den Camp H."/>
            <person name="Overmann J."/>
            <person name="Amann R."/>
            <person name="Jetten M.S.M."/>
            <person name="Mascher T."/>
            <person name="Medema M.H."/>
            <person name="Devos D.P."/>
            <person name="Kaster A.-K."/>
            <person name="Ovreas L."/>
            <person name="Rohde M."/>
            <person name="Galperin M.Y."/>
            <person name="Jogler C."/>
        </authorList>
    </citation>
    <scope>NUCLEOTIDE SEQUENCE [LARGE SCALE GENOMIC DNA]</scope>
    <source>
        <strain evidence="3 4">EC9</strain>
    </source>
</reference>
<sequence length="500" mass="52503">MNTHAKQPSSLPARQIKPAARTGKVFVFLCVALPGVFAVLALVFDAGLMMTTSRDYQNTTDAAAYAAATWTMMGGDENSINTISSEYVQSHNALPGANVTTNSPPSSGPYQGVAGFSEVIVQGESPSYFLQRFAAGGQQSITTRAVAGTKTATSPAAIMLLDADPAPITVASILSLPLYPSLLGGLEVLGLGTLTVDGAILSNNTWGGVDEYGEQAGEFHGPPYSIACTPLVPLTCVRSSDIRTAGGVDRLLHYDALPGLDTLNLRANRMPMPDPMGNLAPPSTASDPDNVEVDDHGGVMVTLNILKPFGTVLKPGVYDWIDVTAGIARFEPGVYIIRGKHPITGIALGITGGIVYADGVMFYVTSNSNYDPASGLPDAVENREVAPPNTIGAQLPSVLISPLPGSRLSGLNDPSSPYHGMLVYQRPRDRRPITILSLQTLGITQFSGTVYSRWGHAILAGSGTFNSSFAVGTMRVVTLGNISLRPSGYFPAASDVYLVE</sequence>
<evidence type="ECO:0000313" key="3">
    <source>
        <dbReference type="EMBL" id="QDS85897.1"/>
    </source>
</evidence>
<evidence type="ECO:0000256" key="1">
    <source>
        <dbReference type="SAM" id="Phobius"/>
    </source>
</evidence>
<dbReference type="InterPro" id="IPR028087">
    <property type="entry name" value="Tad_N"/>
</dbReference>
<keyword evidence="1" id="KW-0812">Transmembrane</keyword>
<protein>
    <recommendedName>
        <fullName evidence="2">Putative Flp pilus-assembly TadG-like N-terminal domain-containing protein</fullName>
    </recommendedName>
</protein>
<evidence type="ECO:0000259" key="2">
    <source>
        <dbReference type="Pfam" id="PF13400"/>
    </source>
</evidence>
<dbReference type="RefSeq" id="WP_218934474.1">
    <property type="nucleotide sequence ID" value="NZ_CP036261.1"/>
</dbReference>
<keyword evidence="1" id="KW-1133">Transmembrane helix</keyword>
<proteinExistence type="predicted"/>
<evidence type="ECO:0000313" key="4">
    <source>
        <dbReference type="Proteomes" id="UP000319557"/>
    </source>
</evidence>
<dbReference type="EMBL" id="CP036261">
    <property type="protein sequence ID" value="QDS85897.1"/>
    <property type="molecule type" value="Genomic_DNA"/>
</dbReference>
<feature type="transmembrane region" description="Helical" evidence="1">
    <location>
        <begin position="25"/>
        <end position="44"/>
    </location>
</feature>
<dbReference type="Pfam" id="PF13400">
    <property type="entry name" value="Tad"/>
    <property type="match status" value="1"/>
</dbReference>
<dbReference type="Proteomes" id="UP000319557">
    <property type="component" value="Chromosome"/>
</dbReference>